<dbReference type="GO" id="GO:0004497">
    <property type="term" value="F:monooxygenase activity"/>
    <property type="evidence" value="ECO:0007669"/>
    <property type="project" value="UniProtKB-KW"/>
</dbReference>
<evidence type="ECO:0000313" key="8">
    <source>
        <dbReference type="EMBL" id="SKB29404.1"/>
    </source>
</evidence>
<dbReference type="FunFam" id="3.50.50.60:FF:000228">
    <property type="entry name" value="FAD-containing monooxygenase EthA"/>
    <property type="match status" value="1"/>
</dbReference>
<dbReference type="Proteomes" id="UP000190044">
    <property type="component" value="Unassembled WGS sequence"/>
</dbReference>
<protein>
    <submittedName>
        <fullName evidence="8">Predicted flavoprotein CzcO associated with the cation diffusion facilitator CzcD</fullName>
    </submittedName>
</protein>
<dbReference type="AlphaFoldDB" id="A0A1T5A309"/>
<dbReference type="PANTHER" id="PTHR43872">
    <property type="entry name" value="MONOOXYGENASE, PUTATIVE (AFU_ORTHOLOGUE AFUA_8G02570)-RELATED"/>
    <property type="match status" value="1"/>
</dbReference>
<accession>A0A1T5A309</accession>
<evidence type="ECO:0000256" key="3">
    <source>
        <dbReference type="ARBA" id="ARBA00022630"/>
    </source>
</evidence>
<dbReference type="PANTHER" id="PTHR43872:SF1">
    <property type="entry name" value="MONOOXYGENASE, PUTATIVE (AFU_ORTHOLOGUE AFUA_8G02570)-RELATED"/>
    <property type="match status" value="1"/>
</dbReference>
<keyword evidence="4" id="KW-0274">FAD</keyword>
<keyword evidence="5" id="KW-0521">NADP</keyword>
<evidence type="ECO:0000256" key="6">
    <source>
        <dbReference type="ARBA" id="ARBA00023002"/>
    </source>
</evidence>
<keyword evidence="7" id="KW-0503">Monooxygenase</keyword>
<dbReference type="EMBL" id="FUYP01000002">
    <property type="protein sequence ID" value="SKB29404.1"/>
    <property type="molecule type" value="Genomic_DNA"/>
</dbReference>
<keyword evidence="9" id="KW-1185">Reference proteome</keyword>
<evidence type="ECO:0000256" key="5">
    <source>
        <dbReference type="ARBA" id="ARBA00022857"/>
    </source>
</evidence>
<reference evidence="9" key="1">
    <citation type="submission" date="2017-02" db="EMBL/GenBank/DDBJ databases">
        <authorList>
            <person name="Varghese N."/>
            <person name="Submissions S."/>
        </authorList>
    </citation>
    <scope>NUCLEOTIDE SEQUENCE [LARGE SCALE GENOMIC DNA]</scope>
    <source>
        <strain evidence="9">R11H</strain>
    </source>
</reference>
<dbReference type="InterPro" id="IPR051820">
    <property type="entry name" value="FAD-binding_MO"/>
</dbReference>
<evidence type="ECO:0000313" key="9">
    <source>
        <dbReference type="Proteomes" id="UP000190044"/>
    </source>
</evidence>
<sequence>MMAGTATVQRPAGTKAAPVDQDVLIVGAGISGIGMAAHLQMNCPDRSFGLVERRANLGGTWDLFRYPGIRSDSDMHTLGFVFEPWKHEKSIADGPAILEYLNRIVDERRIRERIRFNRKVVGADWSSADARWTVTMEDEVGQTSTTTARWLYLGSGYYDYDEPYDAHFPGREDFEGQIVHPQFWPENFDYSGKKVVVIGSGATAVTIVPSMTEKGDGKGAAHVTMLQRTPTWYFIRPAKDGLANFLRKLLPEQLAYKITRFKNVRLQDLAFRRAREKPEKVRDFLTRKLKAALGDRYDEKAFTPPYNPWEQRLCLVPDADFFEAMKAGQASVVTDHIECFDKTGIQLKSGEHLDADIVITATGLKLAVAGKIPVRVDGDLVDWSQHFYYKGCMFSNVPNFAVVFGYLNASWTLRADIVAEYVCRVLNHMRDTRSEVATPVLADSTSLTEENIFDFSSGYIQRSLHIMPKNADRLPWRLNQNYVQDRVDMRTGAIDDGILTFSDAGPAHAGAAPAELAAAE</sequence>
<evidence type="ECO:0000256" key="2">
    <source>
        <dbReference type="ARBA" id="ARBA00010139"/>
    </source>
</evidence>
<organism evidence="8 9">
    <name type="scientific">Sphingopyxis flava</name>
    <dbReference type="NCBI Taxonomy" id="1507287"/>
    <lineage>
        <taxon>Bacteria</taxon>
        <taxon>Pseudomonadati</taxon>
        <taxon>Pseudomonadota</taxon>
        <taxon>Alphaproteobacteria</taxon>
        <taxon>Sphingomonadales</taxon>
        <taxon>Sphingomonadaceae</taxon>
        <taxon>Sphingopyxis</taxon>
    </lineage>
</organism>
<evidence type="ECO:0000256" key="4">
    <source>
        <dbReference type="ARBA" id="ARBA00022827"/>
    </source>
</evidence>
<dbReference type="Gene3D" id="3.50.50.60">
    <property type="entry name" value="FAD/NAD(P)-binding domain"/>
    <property type="match status" value="3"/>
</dbReference>
<dbReference type="Pfam" id="PF13738">
    <property type="entry name" value="Pyr_redox_3"/>
    <property type="match status" value="1"/>
</dbReference>
<dbReference type="InterPro" id="IPR036188">
    <property type="entry name" value="FAD/NAD-bd_sf"/>
</dbReference>
<dbReference type="SUPFAM" id="SSF51905">
    <property type="entry name" value="FAD/NAD(P)-binding domain"/>
    <property type="match status" value="1"/>
</dbReference>
<keyword evidence="3" id="KW-0285">Flavoprotein</keyword>
<keyword evidence="6" id="KW-0560">Oxidoreductase</keyword>
<gene>
    <name evidence="8" type="ORF">SAMN06295937_1002173</name>
</gene>
<comment type="similarity">
    <text evidence="2">Belongs to the FAD-binding monooxygenase family.</text>
</comment>
<evidence type="ECO:0000256" key="7">
    <source>
        <dbReference type="ARBA" id="ARBA00023033"/>
    </source>
</evidence>
<proteinExistence type="inferred from homology"/>
<evidence type="ECO:0000256" key="1">
    <source>
        <dbReference type="ARBA" id="ARBA00001974"/>
    </source>
</evidence>
<name>A0A1T5A309_9SPHN</name>
<comment type="cofactor">
    <cofactor evidence="1">
        <name>FAD</name>
        <dbReference type="ChEBI" id="CHEBI:57692"/>
    </cofactor>
</comment>